<dbReference type="InterPro" id="IPR016140">
    <property type="entry name" value="Bifunc_inhib/LTP/seed_store"/>
</dbReference>
<dbReference type="KEGG" id="cann:107879759"/>
<feature type="chain" id="PRO_5030035923" description="Non-specific lipid-transfer protein" evidence="5">
    <location>
        <begin position="26"/>
        <end position="147"/>
    </location>
</feature>
<evidence type="ECO:0000256" key="1">
    <source>
        <dbReference type="ARBA" id="ARBA00009748"/>
    </source>
</evidence>
<sequence length="147" mass="16015">MAHHFLVFLSLALLISSLSIQYVLGAAPLDDPVSTCITVAIKLDPCLQYIIKGDGPTEACCTGVSDVSKLGQSKRDRVVICLCLQKMIINLDSKDIPPRVAELPNKCGVSYNMPPIDKNYNCNNMPMTDDEGVLVIKLPEPVTEPEI</sequence>
<dbReference type="Pfam" id="PF00234">
    <property type="entry name" value="Tryp_alpha_amyl"/>
    <property type="match status" value="1"/>
</dbReference>
<dbReference type="PANTHER" id="PTHR33076">
    <property type="entry name" value="NON-SPECIFIC LIPID-TRANSFER PROTEIN 2-RELATED"/>
    <property type="match status" value="1"/>
</dbReference>
<accession>A0A1U8HNR9</accession>
<dbReference type="CDD" id="cd01960">
    <property type="entry name" value="nsLTP1"/>
    <property type="match status" value="1"/>
</dbReference>
<evidence type="ECO:0000313" key="7">
    <source>
        <dbReference type="EMBL" id="PHT74705.1"/>
    </source>
</evidence>
<evidence type="ECO:0000259" key="6">
    <source>
        <dbReference type="SMART" id="SM00499"/>
    </source>
</evidence>
<dbReference type="InterPro" id="IPR036312">
    <property type="entry name" value="Bifun_inhib/LTP/seed_sf"/>
</dbReference>
<keyword evidence="5" id="KW-0732">Signal</keyword>
<comment type="caution">
    <text evidence="7">The sequence shown here is derived from an EMBL/GenBank/DDBJ whole genome shotgun (WGS) entry which is preliminary data.</text>
</comment>
<evidence type="ECO:0000256" key="2">
    <source>
        <dbReference type="ARBA" id="ARBA00022448"/>
    </source>
</evidence>
<reference evidence="7 8" key="1">
    <citation type="journal article" date="2014" name="Nat. Genet.">
        <title>Genome sequence of the hot pepper provides insights into the evolution of pungency in Capsicum species.</title>
        <authorList>
            <person name="Kim S."/>
            <person name="Park M."/>
            <person name="Yeom S.I."/>
            <person name="Kim Y.M."/>
            <person name="Lee J.M."/>
            <person name="Lee H.A."/>
            <person name="Seo E."/>
            <person name="Choi J."/>
            <person name="Cheong K."/>
            <person name="Kim K.T."/>
            <person name="Jung K."/>
            <person name="Lee G.W."/>
            <person name="Oh S.K."/>
            <person name="Bae C."/>
            <person name="Kim S.B."/>
            <person name="Lee H.Y."/>
            <person name="Kim S.Y."/>
            <person name="Kim M.S."/>
            <person name="Kang B.C."/>
            <person name="Jo Y.D."/>
            <person name="Yang H.B."/>
            <person name="Jeong H.J."/>
            <person name="Kang W.H."/>
            <person name="Kwon J.K."/>
            <person name="Shin C."/>
            <person name="Lim J.Y."/>
            <person name="Park J.H."/>
            <person name="Huh J.H."/>
            <person name="Kim J.S."/>
            <person name="Kim B.D."/>
            <person name="Cohen O."/>
            <person name="Paran I."/>
            <person name="Suh M.C."/>
            <person name="Lee S.B."/>
            <person name="Kim Y.K."/>
            <person name="Shin Y."/>
            <person name="Noh S.J."/>
            <person name="Park J."/>
            <person name="Seo Y.S."/>
            <person name="Kwon S.Y."/>
            <person name="Kim H.A."/>
            <person name="Park J.M."/>
            <person name="Kim H.J."/>
            <person name="Choi S.B."/>
            <person name="Bosland P.W."/>
            <person name="Reeves G."/>
            <person name="Jo S.H."/>
            <person name="Lee B.W."/>
            <person name="Cho H.T."/>
            <person name="Choi H.S."/>
            <person name="Lee M.S."/>
            <person name="Yu Y."/>
            <person name="Do Choi Y."/>
            <person name="Park B.S."/>
            <person name="van Deynze A."/>
            <person name="Ashrafi H."/>
            <person name="Hill T."/>
            <person name="Kim W.T."/>
            <person name="Pai H.S."/>
            <person name="Ahn H.K."/>
            <person name="Yeam I."/>
            <person name="Giovannoni J.J."/>
            <person name="Rose J.K."/>
            <person name="Sorensen I."/>
            <person name="Lee S.J."/>
            <person name="Kim R.W."/>
            <person name="Choi I.Y."/>
            <person name="Choi B.S."/>
            <person name="Lim J.S."/>
            <person name="Lee Y.H."/>
            <person name="Choi D."/>
        </authorList>
    </citation>
    <scope>NUCLEOTIDE SEQUENCE [LARGE SCALE GENOMIC DNA]</scope>
    <source>
        <strain evidence="8">cv. CM334</strain>
    </source>
</reference>
<dbReference type="PRINTS" id="PR00382">
    <property type="entry name" value="LIPIDTRNSFER"/>
</dbReference>
<keyword evidence="8" id="KW-1185">Reference proteome</keyword>
<dbReference type="SUPFAM" id="SSF47699">
    <property type="entry name" value="Bifunctional inhibitor/lipid-transfer protein/seed storage 2S albumin"/>
    <property type="match status" value="1"/>
</dbReference>
<dbReference type="EMBL" id="AYRZ02000008">
    <property type="protein sequence ID" value="PHT74705.1"/>
    <property type="molecule type" value="Genomic_DNA"/>
</dbReference>
<evidence type="ECO:0000256" key="5">
    <source>
        <dbReference type="SAM" id="SignalP"/>
    </source>
</evidence>
<feature type="domain" description="Bifunctional inhibitor/plant lipid transfer protein/seed storage helical" evidence="6">
    <location>
        <begin position="36"/>
        <end position="122"/>
    </location>
</feature>
<evidence type="ECO:0000256" key="3">
    <source>
        <dbReference type="ARBA" id="ARBA00023121"/>
    </source>
</evidence>
<keyword evidence="2 4" id="KW-0813">Transport</keyword>
<feature type="signal peptide" evidence="5">
    <location>
        <begin position="1"/>
        <end position="25"/>
    </location>
</feature>
<comment type="function">
    <text evidence="4">Plant non-specific lipid-transfer proteins transfer phospholipids as well as galactolipids across membranes. May play a role in wax or cutin deposition in the cell walls of expanding epidermal cells and certain secretory tissues.</text>
</comment>
<gene>
    <name evidence="7" type="ORF">T459_21982</name>
</gene>
<proteinExistence type="inferred from homology"/>
<dbReference type="Gene3D" id="1.10.110.10">
    <property type="entry name" value="Plant lipid-transfer and hydrophobic proteins"/>
    <property type="match status" value="1"/>
</dbReference>
<dbReference type="AlphaFoldDB" id="A0A1U8HNR9"/>
<dbReference type="STRING" id="4072.A0A1U8HNR9"/>
<dbReference type="GO" id="GO:0008289">
    <property type="term" value="F:lipid binding"/>
    <property type="evidence" value="ECO:0007669"/>
    <property type="project" value="UniProtKB-KW"/>
</dbReference>
<keyword evidence="3 4" id="KW-0446">Lipid-binding</keyword>
<name>A0A1U8HNR9_CAPAN</name>
<dbReference type="GO" id="GO:0006869">
    <property type="term" value="P:lipid transport"/>
    <property type="evidence" value="ECO:0007669"/>
    <property type="project" value="InterPro"/>
</dbReference>
<dbReference type="SMR" id="A0A1U8HNR9"/>
<comment type="similarity">
    <text evidence="1 4">Belongs to the plant LTP family.</text>
</comment>
<reference evidence="7 8" key="2">
    <citation type="journal article" date="2017" name="Genome Biol.">
        <title>New reference genome sequences of hot pepper reveal the massive evolution of plant disease-resistance genes by retroduplication.</title>
        <authorList>
            <person name="Kim S."/>
            <person name="Park J."/>
            <person name="Yeom S.I."/>
            <person name="Kim Y.M."/>
            <person name="Seo E."/>
            <person name="Kim K.T."/>
            <person name="Kim M.S."/>
            <person name="Lee J.M."/>
            <person name="Cheong K."/>
            <person name="Shin H.S."/>
            <person name="Kim S.B."/>
            <person name="Han K."/>
            <person name="Lee J."/>
            <person name="Park M."/>
            <person name="Lee H.A."/>
            <person name="Lee H.Y."/>
            <person name="Lee Y."/>
            <person name="Oh S."/>
            <person name="Lee J.H."/>
            <person name="Choi E."/>
            <person name="Choi E."/>
            <person name="Lee S.E."/>
            <person name="Jeon J."/>
            <person name="Kim H."/>
            <person name="Choi G."/>
            <person name="Song H."/>
            <person name="Lee J."/>
            <person name="Lee S.C."/>
            <person name="Kwon J.K."/>
            <person name="Lee H.Y."/>
            <person name="Koo N."/>
            <person name="Hong Y."/>
            <person name="Kim R.W."/>
            <person name="Kang W.H."/>
            <person name="Huh J.H."/>
            <person name="Kang B.C."/>
            <person name="Yang T.J."/>
            <person name="Lee Y.H."/>
            <person name="Bennetzen J.L."/>
            <person name="Choi D."/>
        </authorList>
    </citation>
    <scope>NUCLEOTIDE SEQUENCE [LARGE SCALE GENOMIC DNA]</scope>
    <source>
        <strain evidence="8">cv. CM334</strain>
    </source>
</reference>
<dbReference type="Proteomes" id="UP000222542">
    <property type="component" value="Unassembled WGS sequence"/>
</dbReference>
<dbReference type="SMART" id="SM00499">
    <property type="entry name" value="AAI"/>
    <property type="match status" value="1"/>
</dbReference>
<dbReference type="Gramene" id="PHT74705">
    <property type="protein sequence ID" value="PHT74705"/>
    <property type="gene ID" value="T459_21982"/>
</dbReference>
<protein>
    <recommendedName>
        <fullName evidence="4">Non-specific lipid-transfer protein</fullName>
    </recommendedName>
</protein>
<organism evidence="7 8">
    <name type="scientific">Capsicum annuum</name>
    <name type="common">Capsicum pepper</name>
    <dbReference type="NCBI Taxonomy" id="4072"/>
    <lineage>
        <taxon>Eukaryota</taxon>
        <taxon>Viridiplantae</taxon>
        <taxon>Streptophyta</taxon>
        <taxon>Embryophyta</taxon>
        <taxon>Tracheophyta</taxon>
        <taxon>Spermatophyta</taxon>
        <taxon>Magnoliopsida</taxon>
        <taxon>eudicotyledons</taxon>
        <taxon>Gunneridae</taxon>
        <taxon>Pentapetalae</taxon>
        <taxon>asterids</taxon>
        <taxon>lamiids</taxon>
        <taxon>Solanales</taxon>
        <taxon>Solanaceae</taxon>
        <taxon>Solanoideae</taxon>
        <taxon>Capsiceae</taxon>
        <taxon>Capsicum</taxon>
    </lineage>
</organism>
<evidence type="ECO:0000313" key="8">
    <source>
        <dbReference type="Proteomes" id="UP000222542"/>
    </source>
</evidence>
<dbReference type="OrthoDB" id="1862539at2759"/>
<evidence type="ECO:0000256" key="4">
    <source>
        <dbReference type="RuleBase" id="RU000628"/>
    </source>
</evidence>
<dbReference type="InterPro" id="IPR000528">
    <property type="entry name" value="Plant_nsLTP"/>
</dbReference>